<dbReference type="InterPro" id="IPR032675">
    <property type="entry name" value="LRR_dom_sf"/>
</dbReference>
<organism evidence="1 2">
    <name type="scientific">Populus trichocarpa</name>
    <name type="common">Western balsam poplar</name>
    <name type="synonym">Populus balsamifera subsp. trichocarpa</name>
    <dbReference type="NCBI Taxonomy" id="3694"/>
    <lineage>
        <taxon>Eukaryota</taxon>
        <taxon>Viridiplantae</taxon>
        <taxon>Streptophyta</taxon>
        <taxon>Embryophyta</taxon>
        <taxon>Tracheophyta</taxon>
        <taxon>Spermatophyta</taxon>
        <taxon>Magnoliopsida</taxon>
        <taxon>eudicotyledons</taxon>
        <taxon>Gunneridae</taxon>
        <taxon>Pentapetalae</taxon>
        <taxon>rosids</taxon>
        <taxon>fabids</taxon>
        <taxon>Malpighiales</taxon>
        <taxon>Salicaceae</taxon>
        <taxon>Saliceae</taxon>
        <taxon>Populus</taxon>
    </lineage>
</organism>
<dbReference type="SUPFAM" id="SSF52047">
    <property type="entry name" value="RNI-like"/>
    <property type="match status" value="1"/>
</dbReference>
<keyword evidence="2" id="KW-1185">Reference proteome</keyword>
<dbReference type="GO" id="GO:0019005">
    <property type="term" value="C:SCF ubiquitin ligase complex"/>
    <property type="evidence" value="ECO:0000318"/>
    <property type="project" value="GO_Central"/>
</dbReference>
<dbReference type="PANTHER" id="PTHR13318">
    <property type="entry name" value="PARTNER OF PAIRED, ISOFORM B-RELATED"/>
    <property type="match status" value="1"/>
</dbReference>
<dbReference type="EMBL" id="CM009290">
    <property type="protein sequence ID" value="PNT57661.1"/>
    <property type="molecule type" value="Genomic_DNA"/>
</dbReference>
<proteinExistence type="predicted"/>
<evidence type="ECO:0000313" key="1">
    <source>
        <dbReference type="EMBL" id="PNT57661.1"/>
    </source>
</evidence>
<evidence type="ECO:0000313" key="2">
    <source>
        <dbReference type="Proteomes" id="UP000006729"/>
    </source>
</evidence>
<dbReference type="Gene3D" id="3.80.10.10">
    <property type="entry name" value="Ribonuclease Inhibitor"/>
    <property type="match status" value="1"/>
</dbReference>
<dbReference type="GO" id="GO:0031146">
    <property type="term" value="P:SCF-dependent proteasomal ubiquitin-dependent protein catabolic process"/>
    <property type="evidence" value="ECO:0000318"/>
    <property type="project" value="GO_Central"/>
</dbReference>
<name>A0A2K2C6K7_POPTR</name>
<accession>A0A2K2C6K7</accession>
<dbReference type="FunFam" id="3.80.10.10:FF:002365">
    <property type="entry name" value="F-box and leucine-rich repeat protein 13"/>
    <property type="match status" value="1"/>
</dbReference>
<gene>
    <name evidence="1" type="ORF">POPTR_001G313200</name>
</gene>
<dbReference type="InParanoid" id="A0A2K2C6K7"/>
<protein>
    <submittedName>
        <fullName evidence="1">Uncharacterized protein</fullName>
    </submittedName>
</protein>
<reference evidence="1 2" key="1">
    <citation type="journal article" date="2006" name="Science">
        <title>The genome of black cottonwood, Populus trichocarpa (Torr. &amp; Gray).</title>
        <authorList>
            <person name="Tuskan G.A."/>
            <person name="Difazio S."/>
            <person name="Jansson S."/>
            <person name="Bohlmann J."/>
            <person name="Grigoriev I."/>
            <person name="Hellsten U."/>
            <person name="Putnam N."/>
            <person name="Ralph S."/>
            <person name="Rombauts S."/>
            <person name="Salamov A."/>
            <person name="Schein J."/>
            <person name="Sterck L."/>
            <person name="Aerts A."/>
            <person name="Bhalerao R.R."/>
            <person name="Bhalerao R.P."/>
            <person name="Blaudez D."/>
            <person name="Boerjan W."/>
            <person name="Brun A."/>
            <person name="Brunner A."/>
            <person name="Busov V."/>
            <person name="Campbell M."/>
            <person name="Carlson J."/>
            <person name="Chalot M."/>
            <person name="Chapman J."/>
            <person name="Chen G.L."/>
            <person name="Cooper D."/>
            <person name="Coutinho P.M."/>
            <person name="Couturier J."/>
            <person name="Covert S."/>
            <person name="Cronk Q."/>
            <person name="Cunningham R."/>
            <person name="Davis J."/>
            <person name="Degroeve S."/>
            <person name="Dejardin A."/>
            <person name="Depamphilis C."/>
            <person name="Detter J."/>
            <person name="Dirks B."/>
            <person name="Dubchak I."/>
            <person name="Duplessis S."/>
            <person name="Ehlting J."/>
            <person name="Ellis B."/>
            <person name="Gendler K."/>
            <person name="Goodstein D."/>
            <person name="Gribskov M."/>
            <person name="Grimwood J."/>
            <person name="Groover A."/>
            <person name="Gunter L."/>
            <person name="Hamberger B."/>
            <person name="Heinze B."/>
            <person name="Helariutta Y."/>
            <person name="Henrissat B."/>
            <person name="Holligan D."/>
            <person name="Holt R."/>
            <person name="Huang W."/>
            <person name="Islam-Faridi N."/>
            <person name="Jones S."/>
            <person name="Jones-Rhoades M."/>
            <person name="Jorgensen R."/>
            <person name="Joshi C."/>
            <person name="Kangasjarvi J."/>
            <person name="Karlsson J."/>
            <person name="Kelleher C."/>
            <person name="Kirkpatrick R."/>
            <person name="Kirst M."/>
            <person name="Kohler A."/>
            <person name="Kalluri U."/>
            <person name="Larimer F."/>
            <person name="Leebens-Mack J."/>
            <person name="Leple J.C."/>
            <person name="Locascio P."/>
            <person name="Lou Y."/>
            <person name="Lucas S."/>
            <person name="Martin F."/>
            <person name="Montanini B."/>
            <person name="Napoli C."/>
            <person name="Nelson D.R."/>
            <person name="Nelson C."/>
            <person name="Nieminen K."/>
            <person name="Nilsson O."/>
            <person name="Pereda V."/>
            <person name="Peter G."/>
            <person name="Philippe R."/>
            <person name="Pilate G."/>
            <person name="Poliakov A."/>
            <person name="Razumovskaya J."/>
            <person name="Richardson P."/>
            <person name="Rinaldi C."/>
            <person name="Ritland K."/>
            <person name="Rouze P."/>
            <person name="Ryaboy D."/>
            <person name="Schmutz J."/>
            <person name="Schrader J."/>
            <person name="Segerman B."/>
            <person name="Shin H."/>
            <person name="Siddiqui A."/>
            <person name="Sterky F."/>
            <person name="Terry A."/>
            <person name="Tsai C.J."/>
            <person name="Uberbacher E."/>
            <person name="Unneberg P."/>
            <person name="Vahala J."/>
            <person name="Wall K."/>
            <person name="Wessler S."/>
            <person name="Yang G."/>
            <person name="Yin T."/>
            <person name="Douglas C."/>
            <person name="Marra M."/>
            <person name="Sandberg G."/>
            <person name="Van de Peer Y."/>
            <person name="Rokhsar D."/>
        </authorList>
    </citation>
    <scope>NUCLEOTIDE SEQUENCE [LARGE SCALE GENOMIC DNA]</scope>
    <source>
        <strain evidence="2">cv. Nisqually</strain>
    </source>
</reference>
<dbReference type="Proteomes" id="UP000006729">
    <property type="component" value="Chromosome 1"/>
</dbReference>
<dbReference type="PANTHER" id="PTHR13318:SF182">
    <property type="entry name" value="F-BOX_LRR-REPEAT PROTEIN 14"/>
    <property type="match status" value="1"/>
</dbReference>
<sequence>MNEDNLFRVGCGLEPANQALTSHCNGFPNLAKVEITYVGWMSKLGKQLDDKGLVILANNCPFLTGPSLSYCSFITDAGLRRLASCSMISSLKLNFTLRITGFVAYYILFVEWLEYIGKLETLEDLSVMNCRALVEGDLIMLGSSCLVNYIISPGKWLACVLGKRKNLEKIHLDMCVGVRDCDTVGLEKISSNLRAISLRVPSDFFLPYLMNSSLRLNR</sequence>
<dbReference type="AlphaFoldDB" id="A0A2K2C6K7"/>
<dbReference type="STRING" id="3694.A0A2K2C6K7"/>